<evidence type="ECO:0000313" key="2">
    <source>
        <dbReference type="Proteomes" id="UP001057753"/>
    </source>
</evidence>
<protein>
    <recommendedName>
        <fullName evidence="3">BNR repeat-containing protein</fullName>
    </recommendedName>
</protein>
<dbReference type="EMBL" id="JABXYM010000001">
    <property type="protein sequence ID" value="MCR6097908.1"/>
    <property type="molecule type" value="Genomic_DNA"/>
</dbReference>
<dbReference type="SUPFAM" id="SSF110296">
    <property type="entry name" value="Oligoxyloglucan reducing end-specific cellobiohydrolase"/>
    <property type="match status" value="1"/>
</dbReference>
<dbReference type="Gene3D" id="2.130.10.10">
    <property type="entry name" value="YVTN repeat-like/Quinoprotein amine dehydrogenase"/>
    <property type="match status" value="1"/>
</dbReference>
<accession>A0A9Q4G0H9</accession>
<evidence type="ECO:0008006" key="3">
    <source>
        <dbReference type="Google" id="ProtNLM"/>
    </source>
</evidence>
<reference evidence="1" key="1">
    <citation type="submission" date="2020-06" db="EMBL/GenBank/DDBJ databases">
        <title>Insight into the genomes of haloalkaliphilic bacilli from Kenyan soda lakes.</title>
        <authorList>
            <person name="Mwirichia R."/>
            <person name="Villamizar G.C."/>
            <person name="Poehlein A."/>
            <person name="Mugweru J."/>
            <person name="Kipnyargis A."/>
            <person name="Kiplimo D."/>
            <person name="Orwa P."/>
            <person name="Daniel R."/>
        </authorList>
    </citation>
    <scope>NUCLEOTIDE SEQUENCE</scope>
    <source>
        <strain evidence="1">B1096_S55</strain>
    </source>
</reference>
<comment type="caution">
    <text evidence="1">The sequence shown here is derived from an EMBL/GenBank/DDBJ whole genome shotgun (WGS) entry which is preliminary data.</text>
</comment>
<keyword evidence="2" id="KW-1185">Reference proteome</keyword>
<proteinExistence type="predicted"/>
<evidence type="ECO:0000313" key="1">
    <source>
        <dbReference type="EMBL" id="MCR6097908.1"/>
    </source>
</evidence>
<gene>
    <name evidence="1" type="ORF">HXA33_15330</name>
</gene>
<dbReference type="RefSeq" id="WP_257822286.1">
    <property type="nucleotide sequence ID" value="NZ_JABXYM010000001.1"/>
</dbReference>
<dbReference type="Proteomes" id="UP001057753">
    <property type="component" value="Unassembled WGS sequence"/>
</dbReference>
<organism evidence="1 2">
    <name type="scientific">Salipaludibacillus agaradhaerens</name>
    <name type="common">Bacillus agaradhaerens</name>
    <dbReference type="NCBI Taxonomy" id="76935"/>
    <lineage>
        <taxon>Bacteria</taxon>
        <taxon>Bacillati</taxon>
        <taxon>Bacillota</taxon>
        <taxon>Bacilli</taxon>
        <taxon>Bacillales</taxon>
        <taxon>Bacillaceae</taxon>
    </lineage>
</organism>
<name>A0A9Q4G0H9_SALAG</name>
<dbReference type="AlphaFoldDB" id="A0A9Q4G0H9"/>
<dbReference type="InterPro" id="IPR015943">
    <property type="entry name" value="WD40/YVTN_repeat-like_dom_sf"/>
</dbReference>
<sequence>MRLSDCFEGATAVVSGTNSDYFLAVSDGILHITKEGIHEKACDVKERILDLTSRDHIIAGSGDAGRFIISLDAGRTWSHKKLPASASAWSIGINSAHMIVTHSNYQLYLSFDYGDTWQTYQPFQLLGQDQPAIRSICIDGSTLYLGTKIHSRYGGVWSVNLTNHHVKRLKHDRRMIASLLKRDDTLICAAGTCRKNLGSVDFAQLTSQNTSSITWKTCHATVKEACYLDLSEHNGYLYTTTSHDKQGLSHVARVYLSEQKIVPCTRIHGHGWRVTNHEDRFLVAGLYESLFSTSDMPQHVH</sequence>